<protein>
    <recommendedName>
        <fullName evidence="7">Leucine-rich repeat protein</fullName>
    </recommendedName>
</protein>
<keyword evidence="1" id="KW-0433">Leucine-rich repeat</keyword>
<accession>A0ABM1Z1N8</accession>
<dbReference type="Pfam" id="PF13855">
    <property type="entry name" value="LRR_8"/>
    <property type="match status" value="1"/>
</dbReference>
<evidence type="ECO:0000256" key="2">
    <source>
        <dbReference type="ARBA" id="ARBA00022729"/>
    </source>
</evidence>
<dbReference type="RefSeq" id="XP_062703050.1">
    <property type="nucleotide sequence ID" value="XM_062847066.1"/>
</dbReference>
<reference evidence="6" key="1">
    <citation type="journal article" date="2015" name="Proc. Natl. Acad. Sci. U.S.A.">
        <title>Genome sequence of the Asian Tiger mosquito, Aedes albopictus, reveals insights into its biology, genetics, and evolution.</title>
        <authorList>
            <person name="Chen X.G."/>
            <person name="Jiang X."/>
            <person name="Gu J."/>
            <person name="Xu M."/>
            <person name="Wu Y."/>
            <person name="Deng Y."/>
            <person name="Zhang C."/>
            <person name="Bonizzoni M."/>
            <person name="Dermauw W."/>
            <person name="Vontas J."/>
            <person name="Armbruster P."/>
            <person name="Huang X."/>
            <person name="Yang Y."/>
            <person name="Zhang H."/>
            <person name="He W."/>
            <person name="Peng H."/>
            <person name="Liu Y."/>
            <person name="Wu K."/>
            <person name="Chen J."/>
            <person name="Lirakis M."/>
            <person name="Topalis P."/>
            <person name="Van Leeuwen T."/>
            <person name="Hall A.B."/>
            <person name="Jiang X."/>
            <person name="Thorpe C."/>
            <person name="Mueller R.L."/>
            <person name="Sun C."/>
            <person name="Waterhouse R.M."/>
            <person name="Yan G."/>
            <person name="Tu Z.J."/>
            <person name="Fang X."/>
            <person name="James A.A."/>
        </authorList>
    </citation>
    <scope>NUCLEOTIDE SEQUENCE [LARGE SCALE GENOMIC DNA]</scope>
    <source>
        <strain evidence="6">Foshan</strain>
    </source>
</reference>
<dbReference type="SMART" id="SM00369">
    <property type="entry name" value="LRR_TYP"/>
    <property type="match status" value="3"/>
</dbReference>
<keyword evidence="6" id="KW-1185">Reference proteome</keyword>
<dbReference type="SUPFAM" id="SSF52058">
    <property type="entry name" value="L domain-like"/>
    <property type="match status" value="1"/>
</dbReference>
<dbReference type="Proteomes" id="UP000069940">
    <property type="component" value="Unassembled WGS sequence"/>
</dbReference>
<organism evidence="5 6">
    <name type="scientific">Aedes albopictus</name>
    <name type="common">Asian tiger mosquito</name>
    <name type="synonym">Stegomyia albopicta</name>
    <dbReference type="NCBI Taxonomy" id="7160"/>
    <lineage>
        <taxon>Eukaryota</taxon>
        <taxon>Metazoa</taxon>
        <taxon>Ecdysozoa</taxon>
        <taxon>Arthropoda</taxon>
        <taxon>Hexapoda</taxon>
        <taxon>Insecta</taxon>
        <taxon>Pterygota</taxon>
        <taxon>Neoptera</taxon>
        <taxon>Endopterygota</taxon>
        <taxon>Diptera</taxon>
        <taxon>Nematocera</taxon>
        <taxon>Culicoidea</taxon>
        <taxon>Culicidae</taxon>
        <taxon>Culicinae</taxon>
        <taxon>Aedini</taxon>
        <taxon>Aedes</taxon>
        <taxon>Stegomyia</taxon>
    </lineage>
</organism>
<name>A0ABM1Z1N8_AEDAL</name>
<dbReference type="PANTHER" id="PTHR24373">
    <property type="entry name" value="SLIT RELATED LEUCINE-RICH REPEAT NEURONAL PROTEIN"/>
    <property type="match status" value="1"/>
</dbReference>
<feature type="signal peptide" evidence="4">
    <location>
        <begin position="1"/>
        <end position="19"/>
    </location>
</feature>
<dbReference type="PROSITE" id="PS51450">
    <property type="entry name" value="LRR"/>
    <property type="match status" value="1"/>
</dbReference>
<dbReference type="InterPro" id="IPR032675">
    <property type="entry name" value="LRR_dom_sf"/>
</dbReference>
<reference evidence="5" key="2">
    <citation type="submission" date="2025-05" db="UniProtKB">
        <authorList>
            <consortium name="EnsemblMetazoa"/>
        </authorList>
    </citation>
    <scope>IDENTIFICATION</scope>
    <source>
        <strain evidence="5">Foshan</strain>
    </source>
</reference>
<evidence type="ECO:0000313" key="5">
    <source>
        <dbReference type="EnsemblMetazoa" id="AALFPA23_014133.P20543"/>
    </source>
</evidence>
<dbReference type="PANTHER" id="PTHR24373:SF275">
    <property type="entry name" value="TIR DOMAIN-CONTAINING PROTEIN"/>
    <property type="match status" value="1"/>
</dbReference>
<evidence type="ECO:0008006" key="7">
    <source>
        <dbReference type="Google" id="ProtNLM"/>
    </source>
</evidence>
<evidence type="ECO:0000256" key="1">
    <source>
        <dbReference type="ARBA" id="ARBA00022614"/>
    </source>
</evidence>
<evidence type="ECO:0000313" key="6">
    <source>
        <dbReference type="Proteomes" id="UP000069940"/>
    </source>
</evidence>
<dbReference type="InterPro" id="IPR001611">
    <property type="entry name" value="Leu-rich_rpt"/>
</dbReference>
<sequence>MKEIVVLLLIIATLCGTKSFSVQNWQHNPEIRNFHWPADAVLMGNIPDKERLDFKNIEADILPQNFTNQFRKCSTTIFYYGNIKTIHINPKLMHIRLYSTSTENVIIESGNYYQLKEFVCKDAKLTHIPENVSQLKKLRYMSFENNLIQTVQLDQFNGLDYLHNLDLSSNKINHIYNHGSVSLPSLENLHLGGNQLKHFDVCSWNMPNLYDLNLFSNELTHFSINHFRSLEIVNLAENPLNCVWKNSLLSNKPDMRIEEPLACDRNNKGVFGLDCPFTIDQLQQQNSNFDSRLAQIEETVMKNNQQFSELGNRVQKFETEMNKKFQKMEQLLIHLSKKIVEQQNVANDIIEAIYRAEIERTYNSKQKP</sequence>
<dbReference type="EnsemblMetazoa" id="AALFPA23_014133.R20543">
    <property type="protein sequence ID" value="AALFPA23_014133.P20543"/>
    <property type="gene ID" value="AALFPA23_014133"/>
</dbReference>
<keyword evidence="3" id="KW-0677">Repeat</keyword>
<feature type="chain" id="PRO_5046413422" description="Leucine-rich repeat protein" evidence="4">
    <location>
        <begin position="20"/>
        <end position="368"/>
    </location>
</feature>
<dbReference type="InterPro" id="IPR050328">
    <property type="entry name" value="Dev_Immune_Receptor"/>
</dbReference>
<evidence type="ECO:0000256" key="3">
    <source>
        <dbReference type="ARBA" id="ARBA00022737"/>
    </source>
</evidence>
<dbReference type="GeneID" id="134285718"/>
<dbReference type="InterPro" id="IPR003591">
    <property type="entry name" value="Leu-rich_rpt_typical-subtyp"/>
</dbReference>
<proteinExistence type="predicted"/>
<dbReference type="Gene3D" id="3.80.10.10">
    <property type="entry name" value="Ribonuclease Inhibitor"/>
    <property type="match status" value="1"/>
</dbReference>
<evidence type="ECO:0000256" key="4">
    <source>
        <dbReference type="SAM" id="SignalP"/>
    </source>
</evidence>
<keyword evidence="2 4" id="KW-0732">Signal</keyword>